<reference evidence="3" key="1">
    <citation type="submission" date="2007-10" db="EMBL/GenBank/DDBJ databases">
        <title>Complete sequence of Salinispora arenicola CNS-205.</title>
        <authorList>
            <consortium name="US DOE Joint Genome Institute"/>
            <person name="Copeland A."/>
            <person name="Lucas S."/>
            <person name="Lapidus A."/>
            <person name="Barry K."/>
            <person name="Glavina del Rio T."/>
            <person name="Dalin E."/>
            <person name="Tice H."/>
            <person name="Pitluck S."/>
            <person name="Foster B."/>
            <person name="Schmutz J."/>
            <person name="Larimer F."/>
            <person name="Land M."/>
            <person name="Hauser L."/>
            <person name="Kyrpides N."/>
            <person name="Ivanova N."/>
            <person name="Jensen P.R."/>
            <person name="Moore B.S."/>
            <person name="Penn K."/>
            <person name="Jenkins C."/>
            <person name="Udwary D."/>
            <person name="Xiang L."/>
            <person name="Gontang E."/>
            <person name="Richardson P."/>
        </authorList>
    </citation>
    <scope>NUCLEOTIDE SEQUENCE [LARGE SCALE GENOMIC DNA]</scope>
    <source>
        <strain evidence="3">CNS-205</strain>
    </source>
</reference>
<dbReference type="AlphaFoldDB" id="A8LV86"/>
<dbReference type="HOGENOM" id="CLU_280865_0_0_11"/>
<dbReference type="EMBL" id="CP000850">
    <property type="protein sequence ID" value="ABW00575.1"/>
    <property type="molecule type" value="Genomic_DNA"/>
</dbReference>
<organism evidence="3">
    <name type="scientific">Salinispora arenicola (strain CNS-205)</name>
    <dbReference type="NCBI Taxonomy" id="391037"/>
    <lineage>
        <taxon>Bacteria</taxon>
        <taxon>Bacillati</taxon>
        <taxon>Actinomycetota</taxon>
        <taxon>Actinomycetes</taxon>
        <taxon>Micromonosporales</taxon>
        <taxon>Micromonosporaceae</taxon>
        <taxon>Salinispora</taxon>
    </lineage>
</organism>
<evidence type="ECO:0000256" key="1">
    <source>
        <dbReference type="SAM" id="MobiDB-lite"/>
    </source>
</evidence>
<dbReference type="CAZy" id="CBM32">
    <property type="family name" value="Carbohydrate-Binding Module Family 32"/>
</dbReference>
<dbReference type="eggNOG" id="COG3170">
    <property type="taxonomic scope" value="Bacteria"/>
</dbReference>
<evidence type="ECO:0000313" key="3">
    <source>
        <dbReference type="EMBL" id="ABW00575.1"/>
    </source>
</evidence>
<dbReference type="InterPro" id="IPR008979">
    <property type="entry name" value="Galactose-bd-like_sf"/>
</dbReference>
<sequence>MDGSGNTVQPATSGTSALTWYSERAVVVGEPSAFAVVARSLPVPPGEVAVLGQPSGSVDWRAVADALLAVVSSGAVVRLAVPGVGSPDTSGQVPAAVLAEHAGFEVLAPAGRLEPIPGGTLFADEGWRRFGAGSSSSAGGGQHDSAVGRRFPAPRWQPAVDATADGGSVSGLLHTPIPAGLWVYPDAPDQPAPGRDDPAYAIPVDADRPVLLVGRPGVAAPDPDAVVAVADALPSTLRGRLTVVPYGPGATVSAQVCQMLARRWACTVTMDTGVPTLHHDNRVVPVVVDSEDVGGWVPPISQLAFAPSGQPSPAGSVDFLVGLARVEPDAYQLTAQWVVEVVQSGVWLRPPLSGESAPAVRERPWRSGRMAIVVGVPGAPVDDEARRALRELLVRLPAPVRGRVDLYPREAESLAREYTPPTDSPDIALVPARTEPPMWWQGDERLFSVLVEIDDDGQVRTEEGALGPGELGELITAHSQRAGRPILLVSNTDVPVEFCQRVADQVPAIVITGSPHAGGWSTIRPRQVGHDELPPSRLESPYPLADHDLDDMLNEQAVPAAEVTWQPAFANRRRLDLRTKRSVADTGDGTTVPGETDAPDRVALLGRGPGARAPFRVFGRLASEWHVALTIATQRPEWIHCDHLITVEIDAVDPLSLQLLANYLDAPLAARRQRVDGRPASSDQPGWILARPRRVVGPTTSGFRMPGRGEAMDGTPTPRRAIALPDTAHLSTFPVPAEQAAVTAPDPTPAEPDPVPDSTTAPPAPPSTPTRTPVAASTTPDPGPHTVEPEASTSGGSAISGAPASGALPALTAPVEEAVPLLAQTGGGAISGGQASSALPDLTAPVDKGVPLPVLASTSSPARADARGPRRRRRLAGAVLVAATVAATGGAVVALRDAVDAGAADVRRAAEVTTSSEPAPTAGGAAPQLTVSPSAPPTASEHPSRTPAPAASMSPVTRPTRAGAEQTPPAAAGRPTSTSTTVTGRPNTTKRNLALGRVAAASSTETSTLAVENVVDGDRTTRWSSEWNDDPQWLGIDLGSVWAVTEVRLIWEEAYATRYRVELSPDGAHWTAVYSTGNGAGGTVRISVTSAAARYVRLVFDQRGTMWGYSLWELDVR</sequence>
<name>A8LV86_SALAI</name>
<feature type="domain" description="F5/8 type C" evidence="2">
    <location>
        <begin position="978"/>
        <end position="1117"/>
    </location>
</feature>
<dbReference type="PROSITE" id="PS50022">
    <property type="entry name" value="FA58C_3"/>
    <property type="match status" value="1"/>
</dbReference>
<dbReference type="InterPro" id="IPR000421">
    <property type="entry name" value="FA58C"/>
</dbReference>
<feature type="region of interest" description="Disordered" evidence="1">
    <location>
        <begin position="740"/>
        <end position="801"/>
    </location>
</feature>
<evidence type="ECO:0000259" key="2">
    <source>
        <dbReference type="PROSITE" id="PS50022"/>
    </source>
</evidence>
<dbReference type="Gene3D" id="2.60.120.260">
    <property type="entry name" value="Galactose-binding domain-like"/>
    <property type="match status" value="1"/>
</dbReference>
<dbReference type="STRING" id="391037.Sare_4824"/>
<feature type="region of interest" description="Disordered" evidence="1">
    <location>
        <begin position="850"/>
        <end position="871"/>
    </location>
</feature>
<dbReference type="PATRIC" id="fig|391037.6.peg.4873"/>
<feature type="compositionally biased region" description="Pro residues" evidence="1">
    <location>
        <begin position="746"/>
        <end position="755"/>
    </location>
</feature>
<feature type="compositionally biased region" description="Low complexity" evidence="1">
    <location>
        <begin position="769"/>
        <end position="780"/>
    </location>
</feature>
<feature type="compositionally biased region" description="Low complexity" evidence="1">
    <location>
        <begin position="791"/>
        <end position="801"/>
    </location>
</feature>
<dbReference type="OrthoDB" id="5513218at2"/>
<dbReference type="KEGG" id="saq:Sare_4824"/>
<feature type="region of interest" description="Disordered" evidence="1">
    <location>
        <begin position="698"/>
        <end position="720"/>
    </location>
</feature>
<dbReference type="SUPFAM" id="SSF49785">
    <property type="entry name" value="Galactose-binding domain-like"/>
    <property type="match status" value="1"/>
</dbReference>
<protein>
    <submittedName>
        <fullName evidence="3">Coagulation factor 5/8 type domain protein</fullName>
    </submittedName>
</protein>
<dbReference type="Pfam" id="PF00754">
    <property type="entry name" value="F5_F8_type_C"/>
    <property type="match status" value="1"/>
</dbReference>
<feature type="compositionally biased region" description="Polar residues" evidence="1">
    <location>
        <begin position="975"/>
        <end position="991"/>
    </location>
</feature>
<feature type="region of interest" description="Disordered" evidence="1">
    <location>
        <begin position="910"/>
        <end position="993"/>
    </location>
</feature>
<proteinExistence type="predicted"/>
<gene>
    <name evidence="3" type="ordered locus">Sare_4824</name>
</gene>
<accession>A8LV86</accession>